<gene>
    <name evidence="2" type="ORF">E2C01_071023</name>
</gene>
<evidence type="ECO:0000313" key="2">
    <source>
        <dbReference type="EMBL" id="MPC76606.1"/>
    </source>
</evidence>
<sequence length="123" mass="13110">MRVEKKKLKFGSVRFVPQPLLPSRLSSTRSLPLTCTPESFLLLTITDPPLPAHPARHSGLTSIPSHAFLNSPCLSHSPPPPSPPAPPPRLLTGSQIVKSASPSQTNPKNPPRAPLAGDNTSTF</sequence>
<comment type="caution">
    <text evidence="2">The sequence shown here is derived from an EMBL/GenBank/DDBJ whole genome shotgun (WGS) entry which is preliminary data.</text>
</comment>
<dbReference type="Proteomes" id="UP000324222">
    <property type="component" value="Unassembled WGS sequence"/>
</dbReference>
<feature type="region of interest" description="Disordered" evidence="1">
    <location>
        <begin position="68"/>
        <end position="123"/>
    </location>
</feature>
<organism evidence="2 3">
    <name type="scientific">Portunus trituberculatus</name>
    <name type="common">Swimming crab</name>
    <name type="synonym">Neptunus trituberculatus</name>
    <dbReference type="NCBI Taxonomy" id="210409"/>
    <lineage>
        <taxon>Eukaryota</taxon>
        <taxon>Metazoa</taxon>
        <taxon>Ecdysozoa</taxon>
        <taxon>Arthropoda</taxon>
        <taxon>Crustacea</taxon>
        <taxon>Multicrustacea</taxon>
        <taxon>Malacostraca</taxon>
        <taxon>Eumalacostraca</taxon>
        <taxon>Eucarida</taxon>
        <taxon>Decapoda</taxon>
        <taxon>Pleocyemata</taxon>
        <taxon>Brachyura</taxon>
        <taxon>Eubrachyura</taxon>
        <taxon>Portunoidea</taxon>
        <taxon>Portunidae</taxon>
        <taxon>Portuninae</taxon>
        <taxon>Portunus</taxon>
    </lineage>
</organism>
<accession>A0A5B7I3R4</accession>
<dbReference type="EMBL" id="VSRR010043727">
    <property type="protein sequence ID" value="MPC76606.1"/>
    <property type="molecule type" value="Genomic_DNA"/>
</dbReference>
<proteinExistence type="predicted"/>
<keyword evidence="3" id="KW-1185">Reference proteome</keyword>
<reference evidence="2 3" key="1">
    <citation type="submission" date="2019-05" db="EMBL/GenBank/DDBJ databases">
        <title>Another draft genome of Portunus trituberculatus and its Hox gene families provides insights of decapod evolution.</title>
        <authorList>
            <person name="Jeong J.-H."/>
            <person name="Song I."/>
            <person name="Kim S."/>
            <person name="Choi T."/>
            <person name="Kim D."/>
            <person name="Ryu S."/>
            <person name="Kim W."/>
        </authorList>
    </citation>
    <scope>NUCLEOTIDE SEQUENCE [LARGE SCALE GENOMIC DNA]</scope>
    <source>
        <tissue evidence="2">Muscle</tissue>
    </source>
</reference>
<feature type="compositionally biased region" description="Polar residues" evidence="1">
    <location>
        <begin position="92"/>
        <end position="107"/>
    </location>
</feature>
<evidence type="ECO:0000313" key="3">
    <source>
        <dbReference type="Proteomes" id="UP000324222"/>
    </source>
</evidence>
<feature type="compositionally biased region" description="Pro residues" evidence="1">
    <location>
        <begin position="77"/>
        <end position="89"/>
    </location>
</feature>
<name>A0A5B7I3R4_PORTR</name>
<evidence type="ECO:0000256" key="1">
    <source>
        <dbReference type="SAM" id="MobiDB-lite"/>
    </source>
</evidence>
<dbReference type="AlphaFoldDB" id="A0A5B7I3R4"/>
<protein>
    <submittedName>
        <fullName evidence="2">Uncharacterized protein</fullName>
    </submittedName>
</protein>